<feature type="transmembrane region" description="Helical" evidence="2">
    <location>
        <begin position="6"/>
        <end position="31"/>
    </location>
</feature>
<dbReference type="Pfam" id="PF12146">
    <property type="entry name" value="Hydrolase_4"/>
    <property type="match status" value="1"/>
</dbReference>
<organism evidence="4 5">
    <name type="scientific">Hydra vulgaris</name>
    <name type="common">Hydra</name>
    <name type="synonym">Hydra attenuata</name>
    <dbReference type="NCBI Taxonomy" id="6087"/>
    <lineage>
        <taxon>Eukaryota</taxon>
        <taxon>Metazoa</taxon>
        <taxon>Cnidaria</taxon>
        <taxon>Hydrozoa</taxon>
        <taxon>Hydroidolina</taxon>
        <taxon>Anthoathecata</taxon>
        <taxon>Aplanulata</taxon>
        <taxon>Hydridae</taxon>
        <taxon>Hydra</taxon>
    </lineage>
</organism>
<keyword evidence="4" id="KW-1185">Reference proteome</keyword>
<reference evidence="5" key="1">
    <citation type="submission" date="2025-08" db="UniProtKB">
        <authorList>
            <consortium name="RefSeq"/>
        </authorList>
    </citation>
    <scope>IDENTIFICATION</scope>
</reference>
<dbReference type="SUPFAM" id="SSF53474">
    <property type="entry name" value="alpha/beta-Hydrolases"/>
    <property type="match status" value="1"/>
</dbReference>
<name>A0ABM4BQR3_HYDVU</name>
<dbReference type="GeneID" id="100211253"/>
<dbReference type="Proteomes" id="UP001652625">
    <property type="component" value="Chromosome 04"/>
</dbReference>
<accession>A0ABM4BQR3</accession>
<dbReference type="PANTHER" id="PTHR10794">
    <property type="entry name" value="ABHYDROLASE DOMAIN-CONTAINING PROTEIN"/>
    <property type="match status" value="1"/>
</dbReference>
<evidence type="ECO:0000259" key="3">
    <source>
        <dbReference type="Pfam" id="PF12146"/>
    </source>
</evidence>
<keyword evidence="2" id="KW-1133">Transmembrane helix</keyword>
<comment type="similarity">
    <text evidence="1">Belongs to the AB hydrolase superfamily. AB hydrolase 4 family.</text>
</comment>
<evidence type="ECO:0000313" key="4">
    <source>
        <dbReference type="Proteomes" id="UP001652625"/>
    </source>
</evidence>
<dbReference type="InterPro" id="IPR012020">
    <property type="entry name" value="ABHD4"/>
</dbReference>
<keyword evidence="2" id="KW-0812">Transmembrane</keyword>
<dbReference type="Gene3D" id="3.40.50.1820">
    <property type="entry name" value="alpha/beta hydrolase"/>
    <property type="match status" value="1"/>
</dbReference>
<dbReference type="InterPro" id="IPR022742">
    <property type="entry name" value="Hydrolase_4"/>
</dbReference>
<feature type="domain" description="Serine aminopeptidase S33" evidence="3">
    <location>
        <begin position="118"/>
        <end position="337"/>
    </location>
</feature>
<dbReference type="PANTHER" id="PTHR10794:SF63">
    <property type="entry name" value="ALPHA_BETA HYDROLASE 1, ISOFORM A"/>
    <property type="match status" value="1"/>
</dbReference>
<dbReference type="InterPro" id="IPR050960">
    <property type="entry name" value="AB_hydrolase_4_sf"/>
</dbReference>
<dbReference type="InterPro" id="IPR029058">
    <property type="entry name" value="AB_hydrolase_fold"/>
</dbReference>
<dbReference type="RefSeq" id="XP_065651462.1">
    <property type="nucleotide sequence ID" value="XM_065795390.1"/>
</dbReference>
<sequence>MIHNVLNLFIGLDVSGVIASLICGYFFYYFYKVVHRPVLIVGDGEFKNRLIRHLDVLNEHFWPTFWAFSTHFQTIGRVLFKSKPFVPYRRETLITTDNGHISLDWIDNDDNKLFPDPKTRPTVIVMPGITGCSDASYVRHIAKESESLGCRVLVFINRGLGKTVLKTPRTFSACNAEDLEFVLAHISKQFPDSPLIMFAVSLGGLIFTNYAAIGDHKANISGAFVVSVPWDPVKSSYSLEKPVNKFLYNNFLTYKLKELIKLNWHVFQENICKLPYKLEDVMKTTTIREFDDVFTAKTFGYPSHEEYYTESSLILKPLENIKIPMLFLNAKDDPFSPGESIPLEAIKNNPNMALILTDYGGHIGFVEGLTVRDRSFVERLFNQYIKCLLNLN</sequence>
<proteinExistence type="inferred from homology"/>
<protein>
    <submittedName>
        <fullName evidence="5">Phospholipase ABHD3 isoform X2</fullName>
    </submittedName>
</protein>
<gene>
    <name evidence="5" type="primary">LOC100211253</name>
</gene>
<dbReference type="PIRSF" id="PIRSF005211">
    <property type="entry name" value="Ab_hydro_YheT"/>
    <property type="match status" value="1"/>
</dbReference>
<keyword evidence="2" id="KW-0472">Membrane</keyword>
<evidence type="ECO:0000256" key="1">
    <source>
        <dbReference type="ARBA" id="ARBA00010884"/>
    </source>
</evidence>
<evidence type="ECO:0000313" key="5">
    <source>
        <dbReference type="RefSeq" id="XP_065651462.1"/>
    </source>
</evidence>
<evidence type="ECO:0000256" key="2">
    <source>
        <dbReference type="SAM" id="Phobius"/>
    </source>
</evidence>